<gene>
    <name evidence="2" type="primary">LCOR</name>
</gene>
<evidence type="ECO:0000313" key="3">
    <source>
        <dbReference type="Proteomes" id="UP000694412"/>
    </source>
</evidence>
<dbReference type="PANTHER" id="PTHR14931">
    <property type="entry name" value="GENE 340-RELATED"/>
    <property type="match status" value="1"/>
</dbReference>
<feature type="compositionally biased region" description="Basic and acidic residues" evidence="1">
    <location>
        <begin position="1203"/>
        <end position="1218"/>
    </location>
</feature>
<reference evidence="2" key="2">
    <citation type="submission" date="2025-08" db="UniProtKB">
        <authorList>
            <consortium name="Ensembl"/>
        </authorList>
    </citation>
    <scope>IDENTIFICATION</scope>
</reference>
<feature type="compositionally biased region" description="Basic and acidic residues" evidence="1">
    <location>
        <begin position="1042"/>
        <end position="1068"/>
    </location>
</feature>
<reference evidence="2" key="1">
    <citation type="submission" date="2015-11" db="EMBL/GenBank/DDBJ databases">
        <authorList>
            <consortium name="International Coturnix japonica Genome Analysis Consortium"/>
            <person name="Warren W."/>
            <person name="Burt D.W."/>
            <person name="Antin P.B."/>
            <person name="Lanford R."/>
            <person name="Gros J."/>
            <person name="Wilson R.K."/>
        </authorList>
    </citation>
    <scope>NUCLEOTIDE SEQUENCE [LARGE SCALE GENOMIC DNA]</scope>
</reference>
<sequence>MQGKALVEGYISVKVANVNGSEDSLDSCLGSQKSSFRALPEEPWDPGFAVSSPHRADKENALQCGSKASLHQDLDVKEQDTRPKPDNHLHAAAKGKVGCHLHPSDKGPLDKSKEVWLPAGTAPTSHRAPAGHPRAKAASLRPSRKSKKASGLRINDYDNQCDVVYISQPITECHFESQRAVSSRRTARKSTRGYFFNGECCELPTVRTLVKSSRAEERGGGMAQRMQALVSTKPTLVMAGSPPPSGSPCSQGAGGSASPEVGAAPSGDGSSKDSDAAPAAGCAALPATEAAIREEGSPDVGVQTTPDLPASPELGSPMQLCPALDSAPEADTRDCTVLPGVSSIEPCGVHPAEPSPHSPELQAPEQLPATEGRNYPPQPPATLQSVEVNKSTDTIPDAELSVVPGDTSLEQEEAAPASIALPVDLEREAEQNNSLAGEKEPAEEETLPEPDGLETAEKDSISSKDSLDKKRKKGRRTLMASDRRLRSQHSQLPAEGSTEDAGSSSPVHLPGLQIKASKSPAAKRFKREGNLDGTTPACFQNDCFHSALLQHNEGLSTGQPPESTAEESGVITRQTYKSILAKETPSEGENSHQDDHTATGGQSQSGEMLNICVQADAEKIILLPAESSVPAGSMQAEVKLGDVRAKEESSDSAIDTGKLEHYEPVGSQSPCPTSRGGGSKHLPAKAAKHKKGTLQFYNLRHAPAPADTAKKSLAGKESMQAVPKARDECSSGNDDTLVLEDMDAEDSKPRFMEWCSEEENQELIAEFNAQYMKVQKGWIQLEKEVQPAPKVKNRADKLKEIWKSKKRTRKSRGVLEVQKLSPVQMLFMKAYKLSDICQWFLETTETRSLVIVKKLNTRLPGEIPPIKVPMQKYSSSGLYPSSLQAERLKKHLKKFAATTPARNNLKNQKLWAKIRENADKAEAEEGNVAGQPAPPEVGPEELSQNRGAQPTPSLPTQASTRILRKYSQLRGKLRAQHRATRTDRRSDMPGEQPGPEGKPSRKSLCINPLMSPKLALQIKADAFPAKSPAADGAGKGRKGKSKAQEEHSPRAEQLSRKKRTLKESEATQERAGSSGKDKVLAKKAGKIKHSEAVTKAPATRKQVERSSKLAKKMSSKEKRAPKRQLEKVRLPVRKGKENTSRRAAPPPSHEELGPSPRHRPLGESSTRAQKMANKKAGGGKALPRAVRKGQEGSSSQGKRKLRAKGDCSHSKRSRLDAK</sequence>
<dbReference type="GO" id="GO:0003714">
    <property type="term" value="F:transcription corepressor activity"/>
    <property type="evidence" value="ECO:0007669"/>
    <property type="project" value="Ensembl"/>
</dbReference>
<proteinExistence type="predicted"/>
<feature type="region of interest" description="Disordered" evidence="1">
    <location>
        <begin position="294"/>
        <end position="537"/>
    </location>
</feature>
<dbReference type="AlphaFoldDB" id="A0A8C2UCA9"/>
<dbReference type="GO" id="GO:0071392">
    <property type="term" value="P:cellular response to estradiol stimulus"/>
    <property type="evidence" value="ECO:0007669"/>
    <property type="project" value="Ensembl"/>
</dbReference>
<feature type="region of interest" description="Disordered" evidence="1">
    <location>
        <begin position="119"/>
        <end position="151"/>
    </location>
</feature>
<feature type="region of interest" description="Disordered" evidence="1">
    <location>
        <begin position="66"/>
        <end position="85"/>
    </location>
</feature>
<name>A0A8C2UCA9_COTJA</name>
<dbReference type="Pfam" id="PF15090">
    <property type="entry name" value="DUF4553"/>
    <property type="match status" value="1"/>
</dbReference>
<feature type="compositionally biased region" description="Low complexity" evidence="1">
    <location>
        <begin position="247"/>
        <end position="269"/>
    </location>
</feature>
<dbReference type="GO" id="GO:1990226">
    <property type="term" value="F:histone methyltransferase binding"/>
    <property type="evidence" value="ECO:0007669"/>
    <property type="project" value="Ensembl"/>
</dbReference>
<feature type="compositionally biased region" description="Basic and acidic residues" evidence="1">
    <location>
        <begin position="640"/>
        <end position="649"/>
    </location>
</feature>
<evidence type="ECO:0000256" key="1">
    <source>
        <dbReference type="SAM" id="MobiDB-lite"/>
    </source>
</evidence>
<feature type="compositionally biased region" description="Polar residues" evidence="1">
    <location>
        <begin position="381"/>
        <end position="394"/>
    </location>
</feature>
<feature type="compositionally biased region" description="Basic and acidic residues" evidence="1">
    <location>
        <begin position="70"/>
        <end position="85"/>
    </location>
</feature>
<feature type="region of interest" description="Disordered" evidence="1">
    <location>
        <begin position="236"/>
        <end position="280"/>
    </location>
</feature>
<dbReference type="Ensembl" id="ENSCJPT00005034187.1">
    <property type="protein sequence ID" value="ENSCJPP00005025099.1"/>
    <property type="gene ID" value="ENSCJPG00005019736.1"/>
</dbReference>
<dbReference type="PANTHER" id="PTHR14931:SF2">
    <property type="entry name" value="LIGAND DEPENDENT NUCLEAR RECEPTOR COREPRESSOR"/>
    <property type="match status" value="1"/>
</dbReference>
<keyword evidence="3" id="KW-1185">Reference proteome</keyword>
<feature type="region of interest" description="Disordered" evidence="1">
    <location>
        <begin position="553"/>
        <end position="605"/>
    </location>
</feature>
<evidence type="ECO:0000313" key="2">
    <source>
        <dbReference type="Ensembl" id="ENSCJPP00005025099.1"/>
    </source>
</evidence>
<feature type="compositionally biased region" description="Basic and acidic residues" evidence="1">
    <location>
        <begin position="1114"/>
        <end position="1140"/>
    </location>
</feature>
<dbReference type="Proteomes" id="UP000694412">
    <property type="component" value="Chromosome 6"/>
</dbReference>
<dbReference type="GO" id="GO:0000122">
    <property type="term" value="P:negative regulation of transcription by RNA polymerase II"/>
    <property type="evidence" value="ECO:0007669"/>
    <property type="project" value="Ensembl"/>
</dbReference>
<dbReference type="GO" id="GO:0030331">
    <property type="term" value="F:nuclear estrogen receptor binding"/>
    <property type="evidence" value="ECO:0007669"/>
    <property type="project" value="Ensembl"/>
</dbReference>
<dbReference type="GO" id="GO:1990381">
    <property type="term" value="F:ubiquitin-specific protease binding"/>
    <property type="evidence" value="ECO:0007669"/>
    <property type="project" value="Ensembl"/>
</dbReference>
<feature type="region of interest" description="Disordered" evidence="1">
    <location>
        <begin position="1020"/>
        <end position="1218"/>
    </location>
</feature>
<protein>
    <submittedName>
        <fullName evidence="2">Ligand dependent nuclear receptor corepressor</fullName>
    </submittedName>
</protein>
<feature type="compositionally biased region" description="Basic and acidic residues" evidence="1">
    <location>
        <begin position="455"/>
        <end position="468"/>
    </location>
</feature>
<feature type="region of interest" description="Disordered" evidence="1">
    <location>
        <begin position="921"/>
        <end position="1005"/>
    </location>
</feature>
<dbReference type="GO" id="GO:0001222">
    <property type="term" value="F:transcription corepressor binding"/>
    <property type="evidence" value="ECO:0007669"/>
    <property type="project" value="Ensembl"/>
</dbReference>
<feature type="region of interest" description="Disordered" evidence="1">
    <location>
        <begin position="35"/>
        <end position="61"/>
    </location>
</feature>
<accession>A0A8C2UCA9</accession>
<feature type="compositionally biased region" description="Polar residues" evidence="1">
    <location>
        <begin position="553"/>
        <end position="562"/>
    </location>
</feature>
<feature type="compositionally biased region" description="Polar residues" evidence="1">
    <location>
        <begin position="942"/>
        <end position="960"/>
    </location>
</feature>
<feature type="region of interest" description="Disordered" evidence="1">
    <location>
        <begin position="640"/>
        <end position="683"/>
    </location>
</feature>
<organism evidence="2 3">
    <name type="scientific">Coturnix japonica</name>
    <name type="common">Japanese quail</name>
    <name type="synonym">Coturnix coturnix japonica</name>
    <dbReference type="NCBI Taxonomy" id="93934"/>
    <lineage>
        <taxon>Eukaryota</taxon>
        <taxon>Metazoa</taxon>
        <taxon>Chordata</taxon>
        <taxon>Craniata</taxon>
        <taxon>Vertebrata</taxon>
        <taxon>Euteleostomi</taxon>
        <taxon>Archelosauria</taxon>
        <taxon>Archosauria</taxon>
        <taxon>Dinosauria</taxon>
        <taxon>Saurischia</taxon>
        <taxon>Theropoda</taxon>
        <taxon>Coelurosauria</taxon>
        <taxon>Aves</taxon>
        <taxon>Neognathae</taxon>
        <taxon>Galloanserae</taxon>
        <taxon>Galliformes</taxon>
        <taxon>Phasianidae</taxon>
        <taxon>Perdicinae</taxon>
        <taxon>Coturnix</taxon>
    </lineage>
</organism>
<dbReference type="GeneTree" id="ENSGT00940000154965"/>
<feature type="compositionally biased region" description="Acidic residues" evidence="1">
    <location>
        <begin position="441"/>
        <end position="454"/>
    </location>
</feature>
<dbReference type="GO" id="GO:0042826">
    <property type="term" value="F:histone deacetylase binding"/>
    <property type="evidence" value="ECO:0007669"/>
    <property type="project" value="Ensembl"/>
</dbReference>
<dbReference type="GO" id="GO:0005654">
    <property type="term" value="C:nucleoplasm"/>
    <property type="evidence" value="ECO:0007669"/>
    <property type="project" value="Ensembl"/>
</dbReference>
<reference evidence="2" key="3">
    <citation type="submission" date="2025-09" db="UniProtKB">
        <authorList>
            <consortium name="Ensembl"/>
        </authorList>
    </citation>
    <scope>IDENTIFICATION</scope>
</reference>
<dbReference type="InterPro" id="IPR028104">
    <property type="entry name" value="DUF4553"/>
</dbReference>